<dbReference type="AlphaFoldDB" id="A0AAU8GWX5"/>
<reference evidence="1" key="1">
    <citation type="submission" date="2024-01" db="EMBL/GenBank/DDBJ databases">
        <title>The first autotrophic representatives of the genus Thermodesulfovibrio.</title>
        <authorList>
            <person name="Maltseva A.I."/>
            <person name="Elcheninov A.G."/>
            <person name="Kublanov I.V."/>
            <person name="Lebedinsky A.V."/>
            <person name="Frolov E.N."/>
        </authorList>
    </citation>
    <scope>NUCLEOTIDE SEQUENCE</scope>
    <source>
        <strain evidence="1">3907-1M</strain>
    </source>
</reference>
<dbReference type="KEGG" id="taut:V4D30_01550"/>
<organism evidence="1">
    <name type="scientific">Thermodesulfovibrio autotrophicus</name>
    <dbReference type="NCBI Taxonomy" id="3118333"/>
    <lineage>
        <taxon>Bacteria</taxon>
        <taxon>Pseudomonadati</taxon>
        <taxon>Nitrospirota</taxon>
        <taxon>Thermodesulfovibrionia</taxon>
        <taxon>Thermodesulfovibrionales</taxon>
        <taxon>Thermodesulfovibrionaceae</taxon>
        <taxon>Thermodesulfovibrio</taxon>
    </lineage>
</organism>
<dbReference type="RefSeq" id="WP_353684503.1">
    <property type="nucleotide sequence ID" value="NZ_CP144373.1"/>
</dbReference>
<sequence>MAKELHLTDENIGQLLKLPSKQEFYAIATDFDGTYDSLEDTLKLFFAEDKAKEIASVLRNKAIATLVI</sequence>
<gene>
    <name evidence="1" type="ORF">V4D30_01550</name>
</gene>
<protein>
    <submittedName>
        <fullName evidence="1">Uncharacterized protein</fullName>
    </submittedName>
</protein>
<evidence type="ECO:0000313" key="1">
    <source>
        <dbReference type="EMBL" id="XCH46977.1"/>
    </source>
</evidence>
<name>A0AAU8GWX5_9BACT</name>
<dbReference type="EMBL" id="CP144373">
    <property type="protein sequence ID" value="XCH46977.1"/>
    <property type="molecule type" value="Genomic_DNA"/>
</dbReference>
<proteinExistence type="predicted"/>
<accession>A0AAU8GWX5</accession>